<dbReference type="AlphaFoldDB" id="A0A1Q5P3J0"/>
<dbReference type="FunFam" id="3.40.50.10210:FF:000001">
    <property type="entry name" value="Nicotinate-nucleotide--dimethylbenzimidazole phosphoribosyltransferase"/>
    <property type="match status" value="1"/>
</dbReference>
<dbReference type="Gene3D" id="3.40.50.10210">
    <property type="match status" value="1"/>
</dbReference>
<organism evidence="12 13">
    <name type="scientific">Domibacillus mangrovi</name>
    <dbReference type="NCBI Taxonomy" id="1714354"/>
    <lineage>
        <taxon>Bacteria</taxon>
        <taxon>Bacillati</taxon>
        <taxon>Bacillota</taxon>
        <taxon>Bacilli</taxon>
        <taxon>Bacillales</taxon>
        <taxon>Bacillaceae</taxon>
        <taxon>Domibacillus</taxon>
    </lineage>
</organism>
<dbReference type="HAMAP" id="MF_00230">
    <property type="entry name" value="CobT"/>
    <property type="match status" value="1"/>
</dbReference>
<dbReference type="InterPro" id="IPR023195">
    <property type="entry name" value="Nict_dMeBzImd_PRibTrfase_N"/>
</dbReference>
<evidence type="ECO:0000256" key="10">
    <source>
        <dbReference type="ARBA" id="ARBA00047340"/>
    </source>
</evidence>
<dbReference type="SUPFAM" id="SSF52733">
    <property type="entry name" value="Nicotinate mononucleotide:5,6-dimethylbenzimidazole phosphoribosyltransferase (CobT)"/>
    <property type="match status" value="1"/>
</dbReference>
<dbReference type="Pfam" id="PF02277">
    <property type="entry name" value="DBI_PRT"/>
    <property type="match status" value="1"/>
</dbReference>
<dbReference type="NCBIfam" id="TIGR03160">
    <property type="entry name" value="cobT_DBIPRT"/>
    <property type="match status" value="1"/>
</dbReference>
<dbReference type="STRING" id="1714354.BLL40_08680"/>
<evidence type="ECO:0000256" key="3">
    <source>
        <dbReference type="ARBA" id="ARBA00007110"/>
    </source>
</evidence>
<keyword evidence="7 11" id="KW-0328">Glycosyltransferase</keyword>
<evidence type="ECO:0000313" key="13">
    <source>
        <dbReference type="Proteomes" id="UP000186524"/>
    </source>
</evidence>
<dbReference type="UniPathway" id="UPA00061">
    <property type="reaction ID" value="UER00516"/>
</dbReference>
<evidence type="ECO:0000256" key="1">
    <source>
        <dbReference type="ARBA" id="ARBA00002197"/>
    </source>
</evidence>
<dbReference type="InterPro" id="IPR036087">
    <property type="entry name" value="Nict_dMeBzImd_PRibTrfase_sf"/>
</dbReference>
<dbReference type="InterPro" id="IPR003200">
    <property type="entry name" value="Nict_dMeBzImd_PRibTrfase"/>
</dbReference>
<protein>
    <recommendedName>
        <fullName evidence="5 11">Nicotinate-nucleotide--dimethylbenzimidazole phosphoribosyltransferase</fullName>
        <shortName evidence="11">NN:DBI PRT</shortName>
        <ecNumber evidence="4 11">2.4.2.21</ecNumber>
    </recommendedName>
    <alternativeName>
        <fullName evidence="9 11">N(1)-alpha-phosphoribosyltransferase</fullName>
    </alternativeName>
</protein>
<sequence length="350" mass="37425">MENLLRTIHIPKLDERIGAHVQQYINSLTKPLGSLGRLEGLAVELAKMTGDPFPDVSPPGVIVFAADHGITDEGVSAYPQEVTGQMVRNFLNGGAAINVFSKSINASLYIVDIGVASDIDEEELIKKKVRYGTANFHKENAMSPDEAVKAIEVGYEQAQKMINEGVKCLILGEMGIGNTTTSSAIAAAVSEQDIQKLVGTGTGIEKDKIQYKQQIIKSALEKRNPRADDPIDILSKIGGLEIAGMAGAMLAAASNRIPILVDGFISATAALIAKMISSQVVDYMIMGHRSVEPGHDVLIQLLGKKPLLDLEMRLGEGSGAAVSFPILQSAVLMVKEMATFETAQVSNKEQ</sequence>
<evidence type="ECO:0000256" key="6">
    <source>
        <dbReference type="ARBA" id="ARBA00022573"/>
    </source>
</evidence>
<dbReference type="PANTHER" id="PTHR43463">
    <property type="entry name" value="NICOTINATE-NUCLEOTIDE--DIMETHYLBENZIMIDAZOLE PHOSPHORIBOSYLTRANSFERASE"/>
    <property type="match status" value="1"/>
</dbReference>
<dbReference type="PANTHER" id="PTHR43463:SF1">
    <property type="entry name" value="NICOTINATE-NUCLEOTIDE--DIMETHYLBENZIMIDAZOLE PHOSPHORIBOSYLTRANSFERASE"/>
    <property type="match status" value="1"/>
</dbReference>
<gene>
    <name evidence="11" type="primary">cobT</name>
    <name evidence="12" type="ORF">BLL40_08680</name>
</gene>
<comment type="function">
    <text evidence="1 11">Catalyzes the synthesis of alpha-ribazole-5'-phosphate from nicotinate mononucleotide (NAMN) and 5,6-dimethylbenzimidazole (DMB).</text>
</comment>
<dbReference type="RefSeq" id="WP_073711518.1">
    <property type="nucleotide sequence ID" value="NZ_MRWQ01000006.1"/>
</dbReference>
<evidence type="ECO:0000256" key="7">
    <source>
        <dbReference type="ARBA" id="ARBA00022676"/>
    </source>
</evidence>
<evidence type="ECO:0000256" key="2">
    <source>
        <dbReference type="ARBA" id="ARBA00005049"/>
    </source>
</evidence>
<evidence type="ECO:0000256" key="9">
    <source>
        <dbReference type="ARBA" id="ARBA00030686"/>
    </source>
</evidence>
<dbReference type="InterPro" id="IPR017846">
    <property type="entry name" value="Nict_dMeBzImd_PRibTrfase_bact"/>
</dbReference>
<evidence type="ECO:0000256" key="5">
    <source>
        <dbReference type="ARBA" id="ARBA00015486"/>
    </source>
</evidence>
<evidence type="ECO:0000256" key="4">
    <source>
        <dbReference type="ARBA" id="ARBA00011991"/>
    </source>
</evidence>
<dbReference type="NCBIfam" id="NF000996">
    <property type="entry name" value="PRK00105.1"/>
    <property type="match status" value="1"/>
</dbReference>
<evidence type="ECO:0000256" key="8">
    <source>
        <dbReference type="ARBA" id="ARBA00022679"/>
    </source>
</evidence>
<dbReference type="EC" id="2.4.2.21" evidence="4 11"/>
<keyword evidence="13" id="KW-1185">Reference proteome</keyword>
<comment type="catalytic activity">
    <reaction evidence="10 11">
        <text>5,6-dimethylbenzimidazole + nicotinate beta-D-ribonucleotide = alpha-ribazole 5'-phosphate + nicotinate + H(+)</text>
        <dbReference type="Rhea" id="RHEA:11196"/>
        <dbReference type="ChEBI" id="CHEBI:15378"/>
        <dbReference type="ChEBI" id="CHEBI:15890"/>
        <dbReference type="ChEBI" id="CHEBI:32544"/>
        <dbReference type="ChEBI" id="CHEBI:57502"/>
        <dbReference type="ChEBI" id="CHEBI:57918"/>
        <dbReference type="EC" id="2.4.2.21"/>
    </reaction>
</comment>
<name>A0A1Q5P3J0_9BACI</name>
<dbReference type="GO" id="GO:0008939">
    <property type="term" value="F:nicotinate-nucleotide-dimethylbenzimidazole phosphoribosyltransferase activity"/>
    <property type="evidence" value="ECO:0007669"/>
    <property type="project" value="UniProtKB-UniRule"/>
</dbReference>
<dbReference type="Proteomes" id="UP000186524">
    <property type="component" value="Unassembled WGS sequence"/>
</dbReference>
<accession>A0A1Q5P3J0</accession>
<comment type="similarity">
    <text evidence="3 11">Belongs to the CobT family.</text>
</comment>
<dbReference type="OrthoDB" id="9781491at2"/>
<keyword evidence="8 11" id="KW-0808">Transferase</keyword>
<dbReference type="GO" id="GO:0009236">
    <property type="term" value="P:cobalamin biosynthetic process"/>
    <property type="evidence" value="ECO:0007669"/>
    <property type="project" value="UniProtKB-UniRule"/>
</dbReference>
<proteinExistence type="inferred from homology"/>
<evidence type="ECO:0000256" key="11">
    <source>
        <dbReference type="HAMAP-Rule" id="MF_00230"/>
    </source>
</evidence>
<reference evidence="12 13" key="1">
    <citation type="submission" date="2016-12" db="EMBL/GenBank/DDBJ databases">
        <title>Domibacillus sp. SAOS 44 whole genome sequencing.</title>
        <authorList>
            <person name="Verma A."/>
            <person name="Krishnamurthi S."/>
        </authorList>
    </citation>
    <scope>NUCLEOTIDE SEQUENCE [LARGE SCALE GENOMIC DNA]</scope>
    <source>
        <strain evidence="12 13">SAOS 44</strain>
    </source>
</reference>
<feature type="active site" description="Proton acceptor" evidence="11">
    <location>
        <position position="316"/>
    </location>
</feature>
<keyword evidence="6 11" id="KW-0169">Cobalamin biosynthesis</keyword>
<evidence type="ECO:0000313" key="12">
    <source>
        <dbReference type="EMBL" id="OKL36796.1"/>
    </source>
</evidence>
<comment type="caution">
    <text evidence="12">The sequence shown here is derived from an EMBL/GenBank/DDBJ whole genome shotgun (WGS) entry which is preliminary data.</text>
</comment>
<dbReference type="Gene3D" id="1.10.1610.10">
    <property type="match status" value="1"/>
</dbReference>
<dbReference type="EMBL" id="MRWQ01000006">
    <property type="protein sequence ID" value="OKL36796.1"/>
    <property type="molecule type" value="Genomic_DNA"/>
</dbReference>
<comment type="pathway">
    <text evidence="2 11">Nucleoside biosynthesis; alpha-ribazole biosynthesis; alpha-ribazole from 5,6-dimethylbenzimidazole: step 1/2.</text>
</comment>
<dbReference type="CDD" id="cd02439">
    <property type="entry name" value="DMB-PRT_CobT"/>
    <property type="match status" value="1"/>
</dbReference>